<evidence type="ECO:0008006" key="3">
    <source>
        <dbReference type="Google" id="ProtNLM"/>
    </source>
</evidence>
<accession>A0A518JU56</accession>
<dbReference type="KEGG" id="rcf:Poly24_27790"/>
<dbReference type="Gene3D" id="1.25.10.10">
    <property type="entry name" value="Leucine-rich Repeat Variant"/>
    <property type="match status" value="1"/>
</dbReference>
<evidence type="ECO:0000313" key="1">
    <source>
        <dbReference type="EMBL" id="QDV69065.1"/>
    </source>
</evidence>
<dbReference type="InterPro" id="IPR011989">
    <property type="entry name" value="ARM-like"/>
</dbReference>
<dbReference type="RefSeq" id="WP_145095944.1">
    <property type="nucleotide sequence ID" value="NZ_CP036348.1"/>
</dbReference>
<dbReference type="Proteomes" id="UP000315082">
    <property type="component" value="Chromosome"/>
</dbReference>
<dbReference type="EMBL" id="CP036348">
    <property type="protein sequence ID" value="QDV69065.1"/>
    <property type="molecule type" value="Genomic_DNA"/>
</dbReference>
<organism evidence="1 2">
    <name type="scientific">Rosistilla carotiformis</name>
    <dbReference type="NCBI Taxonomy" id="2528017"/>
    <lineage>
        <taxon>Bacteria</taxon>
        <taxon>Pseudomonadati</taxon>
        <taxon>Planctomycetota</taxon>
        <taxon>Planctomycetia</taxon>
        <taxon>Pirellulales</taxon>
        <taxon>Pirellulaceae</taxon>
        <taxon>Rosistilla</taxon>
    </lineage>
</organism>
<name>A0A518JU56_9BACT</name>
<protein>
    <recommendedName>
        <fullName evidence="3">HEAT repeat domain-containing protein</fullName>
    </recommendedName>
</protein>
<keyword evidence="2" id="KW-1185">Reference proteome</keyword>
<evidence type="ECO:0000313" key="2">
    <source>
        <dbReference type="Proteomes" id="UP000315082"/>
    </source>
</evidence>
<dbReference type="SUPFAM" id="SSF48371">
    <property type="entry name" value="ARM repeat"/>
    <property type="match status" value="1"/>
</dbReference>
<dbReference type="InterPro" id="IPR016024">
    <property type="entry name" value="ARM-type_fold"/>
</dbReference>
<proteinExistence type="predicted"/>
<gene>
    <name evidence="1" type="ORF">Poly24_27790</name>
</gene>
<dbReference type="AlphaFoldDB" id="A0A518JU56"/>
<sequence length="104" mass="11768">MPELEEVIDQLWLHNTFAEDPWTVDRAFAAIRDDGEIAIDGLIWALGHKDVGLKLLALRLLREFGEEAKRALQAVEKCLLDGNRLVRIAAGETVRLMQKFADQV</sequence>
<reference evidence="1 2" key="1">
    <citation type="submission" date="2019-02" db="EMBL/GenBank/DDBJ databases">
        <title>Deep-cultivation of Planctomycetes and their phenomic and genomic characterization uncovers novel biology.</title>
        <authorList>
            <person name="Wiegand S."/>
            <person name="Jogler M."/>
            <person name="Boedeker C."/>
            <person name="Pinto D."/>
            <person name="Vollmers J."/>
            <person name="Rivas-Marin E."/>
            <person name="Kohn T."/>
            <person name="Peeters S.H."/>
            <person name="Heuer A."/>
            <person name="Rast P."/>
            <person name="Oberbeckmann S."/>
            <person name="Bunk B."/>
            <person name="Jeske O."/>
            <person name="Meyerdierks A."/>
            <person name="Storesund J.E."/>
            <person name="Kallscheuer N."/>
            <person name="Luecker S."/>
            <person name="Lage O.M."/>
            <person name="Pohl T."/>
            <person name="Merkel B.J."/>
            <person name="Hornburger P."/>
            <person name="Mueller R.-W."/>
            <person name="Bruemmer F."/>
            <person name="Labrenz M."/>
            <person name="Spormann A.M."/>
            <person name="Op den Camp H."/>
            <person name="Overmann J."/>
            <person name="Amann R."/>
            <person name="Jetten M.S.M."/>
            <person name="Mascher T."/>
            <person name="Medema M.H."/>
            <person name="Devos D.P."/>
            <person name="Kaster A.-K."/>
            <person name="Ovreas L."/>
            <person name="Rohde M."/>
            <person name="Galperin M.Y."/>
            <person name="Jogler C."/>
        </authorList>
    </citation>
    <scope>NUCLEOTIDE SEQUENCE [LARGE SCALE GENOMIC DNA]</scope>
    <source>
        <strain evidence="1 2">Poly24</strain>
    </source>
</reference>